<organism evidence="1 2">
    <name type="scientific">Cyprinus carpio</name>
    <name type="common">Common carp</name>
    <dbReference type="NCBI Taxonomy" id="7962"/>
    <lineage>
        <taxon>Eukaryota</taxon>
        <taxon>Metazoa</taxon>
        <taxon>Chordata</taxon>
        <taxon>Craniata</taxon>
        <taxon>Vertebrata</taxon>
        <taxon>Euteleostomi</taxon>
        <taxon>Actinopterygii</taxon>
        <taxon>Neopterygii</taxon>
        <taxon>Teleostei</taxon>
        <taxon>Ostariophysi</taxon>
        <taxon>Cypriniformes</taxon>
        <taxon>Cyprinidae</taxon>
        <taxon>Cyprininae</taxon>
        <taxon>Cyprinus</taxon>
    </lineage>
</organism>
<dbReference type="AlphaFoldDB" id="A0A8C1J0Q3"/>
<dbReference type="Ensembl" id="ENSCCRT00010027996.1">
    <property type="protein sequence ID" value="ENSCCRP00010025512.1"/>
    <property type="gene ID" value="ENSCCRG00010010991.1"/>
</dbReference>
<keyword evidence="2" id="KW-1185">Reference proteome</keyword>
<proteinExistence type="predicted"/>
<accession>A0A8C1J0Q3</accession>
<evidence type="ECO:0000313" key="2">
    <source>
        <dbReference type="Proteomes" id="UP000694427"/>
    </source>
</evidence>
<reference evidence="1" key="2">
    <citation type="submission" date="2025-09" db="UniProtKB">
        <authorList>
            <consortium name="Ensembl"/>
        </authorList>
    </citation>
    <scope>IDENTIFICATION</scope>
</reference>
<evidence type="ECO:0000313" key="1">
    <source>
        <dbReference type="Ensembl" id="ENSCCRP00010025512.1"/>
    </source>
</evidence>
<dbReference type="Proteomes" id="UP000694427">
    <property type="component" value="Unplaced"/>
</dbReference>
<sequence length="90" mass="9961">MKTKELPQNLREEIISSHLDTVGSIITKFKTYGTAANMPGHGRKPNIGKAALVRITKKKPCVTTRHLQDELMKTGTIPSGATIRYSLNKQ</sequence>
<reference evidence="1" key="1">
    <citation type="submission" date="2025-08" db="UniProtKB">
        <authorList>
            <consortium name="Ensembl"/>
        </authorList>
    </citation>
    <scope>IDENTIFICATION</scope>
</reference>
<name>A0A8C1J0Q3_CYPCA</name>
<protein>
    <submittedName>
        <fullName evidence="1">Uncharacterized protein</fullName>
    </submittedName>
</protein>